<gene>
    <name evidence="1" type="ORF">ABW06_05150</name>
</gene>
<organism evidence="1 2">
    <name type="scientific">Pluralibacter gergoviae</name>
    <name type="common">Enterobacter gergoviae</name>
    <dbReference type="NCBI Taxonomy" id="61647"/>
    <lineage>
        <taxon>Bacteria</taxon>
        <taxon>Pseudomonadati</taxon>
        <taxon>Pseudomonadota</taxon>
        <taxon>Gammaproteobacteria</taxon>
        <taxon>Enterobacterales</taxon>
        <taxon>Enterobacteriaceae</taxon>
        <taxon>Pluralibacter</taxon>
    </lineage>
</organism>
<dbReference type="eggNOG" id="COG5285">
    <property type="taxonomic scope" value="Bacteria"/>
</dbReference>
<keyword evidence="2" id="KW-1185">Reference proteome</keyword>
<keyword evidence="1" id="KW-0560">Oxidoreductase</keyword>
<proteinExistence type="predicted"/>
<name>A0A089PIP8_PLUGE</name>
<dbReference type="SUPFAM" id="SSF51197">
    <property type="entry name" value="Clavaminate synthase-like"/>
    <property type="match status" value="1"/>
</dbReference>
<keyword evidence="1" id="KW-0223">Dioxygenase</keyword>
<dbReference type="Proteomes" id="UP000036196">
    <property type="component" value="Unassembled WGS sequence"/>
</dbReference>
<dbReference type="PATRIC" id="fig|61647.13.peg.3215"/>
<evidence type="ECO:0000313" key="2">
    <source>
        <dbReference type="Proteomes" id="UP000036196"/>
    </source>
</evidence>
<dbReference type="InterPro" id="IPR008775">
    <property type="entry name" value="Phytyl_CoA_dOase-like"/>
</dbReference>
<evidence type="ECO:0000313" key="1">
    <source>
        <dbReference type="EMBL" id="KMK15367.1"/>
    </source>
</evidence>
<reference evidence="1 2" key="1">
    <citation type="submission" date="2015-05" db="EMBL/GenBank/DDBJ databases">
        <title>Genome sequences of Pluralibacter gergoviae.</title>
        <authorList>
            <person name="Greninger A.L."/>
            <person name="Miller S."/>
        </authorList>
    </citation>
    <scope>NUCLEOTIDE SEQUENCE [LARGE SCALE GENOMIC DNA]</scope>
    <source>
        <strain evidence="1 2">JS81F13</strain>
    </source>
</reference>
<comment type="caution">
    <text evidence="1">The sequence shown here is derived from an EMBL/GenBank/DDBJ whole genome shotgun (WGS) entry which is preliminary data.</text>
</comment>
<dbReference type="GO" id="GO:0016706">
    <property type="term" value="F:2-oxoglutarate-dependent dioxygenase activity"/>
    <property type="evidence" value="ECO:0007669"/>
    <property type="project" value="UniProtKB-ARBA"/>
</dbReference>
<dbReference type="AlphaFoldDB" id="A0A089PIP8"/>
<accession>A0A089PIP8</accession>
<dbReference type="Pfam" id="PF05721">
    <property type="entry name" value="PhyH"/>
    <property type="match status" value="1"/>
</dbReference>
<sequence>MEKQAEVWLEALGAGAELTAKMRDELDTLGYTVVEGVADAAWLAAMRERIDALVAEEGDNLAIEHHQEATATRIANLVNKGVVWEKVWCHPLILSACRYVFNGEFKLSSLNAREALRDGGHQPLHADWKRPRADFPKVHLVNTIWAIDDLSAANGAPRIVPATHLRRELPEEALADVDAPHPDEVIFEAPAGSVMIYNAHAWHGGTRNAEGSRRRVLHGLYIDRNDVAQQDQRRWLRPETAGRLTPAQKWLLDVE</sequence>
<dbReference type="EMBL" id="LDZF01000004">
    <property type="protein sequence ID" value="KMK15367.1"/>
    <property type="molecule type" value="Genomic_DNA"/>
</dbReference>
<dbReference type="Gene3D" id="2.60.120.620">
    <property type="entry name" value="q2cbj1_9rhob like domain"/>
    <property type="match status" value="1"/>
</dbReference>
<protein>
    <submittedName>
        <fullName evidence="1">Phytanoyl-CoA dioxygenase</fullName>
    </submittedName>
</protein>
<dbReference type="KEGG" id="pge:LG71_09640"/>
<dbReference type="RefSeq" id="WP_043082285.1">
    <property type="nucleotide sequence ID" value="NZ_CP009450.1"/>
</dbReference>